<keyword evidence="4" id="KW-0540">Nuclease</keyword>
<evidence type="ECO:0000256" key="2">
    <source>
        <dbReference type="PROSITE-ProRule" id="PRU00267"/>
    </source>
</evidence>
<dbReference type="PRINTS" id="PR00886">
    <property type="entry name" value="HIGHMOBLTY12"/>
</dbReference>
<dbReference type="GO" id="GO:0003677">
    <property type="term" value="F:DNA binding"/>
    <property type="evidence" value="ECO:0007669"/>
    <property type="project" value="UniProtKB-UniRule"/>
</dbReference>
<dbReference type="GO" id="GO:0005634">
    <property type="term" value="C:nucleus"/>
    <property type="evidence" value="ECO:0007669"/>
    <property type="project" value="UniProtKB-UniRule"/>
</dbReference>
<keyword evidence="5" id="KW-1185">Reference proteome</keyword>
<feature type="domain" description="HMG box" evidence="3">
    <location>
        <begin position="48"/>
        <end position="116"/>
    </location>
</feature>
<dbReference type="EMBL" id="JAQHRD010000012">
    <property type="protein sequence ID" value="KAJ6437419.1"/>
    <property type="molecule type" value="Genomic_DNA"/>
</dbReference>
<proteinExistence type="predicted"/>
<accession>A0AB34FFF9</accession>
<dbReference type="PANTHER" id="PTHR48112:SF22">
    <property type="entry name" value="MITOCHONDRIAL TRANSCRIPTION FACTOR A, ISOFORM B"/>
    <property type="match status" value="1"/>
</dbReference>
<reference evidence="4" key="1">
    <citation type="submission" date="2023-01" db="EMBL/GenBank/DDBJ databases">
        <title>The growth and conidiation of Purpureocillium lavendulum are regulated by nitrogen source and histone H3K14 acetylation.</title>
        <authorList>
            <person name="Tang P."/>
            <person name="Han J."/>
            <person name="Zhang C."/>
            <person name="Tang P."/>
            <person name="Qi F."/>
            <person name="Zhang K."/>
            <person name="Liang L."/>
        </authorList>
    </citation>
    <scope>NUCLEOTIDE SEQUENCE</scope>
    <source>
        <strain evidence="4">YMF1.00683</strain>
    </source>
</reference>
<dbReference type="Gene3D" id="1.10.30.10">
    <property type="entry name" value="High mobility group box domain"/>
    <property type="match status" value="1"/>
</dbReference>
<dbReference type="GO" id="GO:0004519">
    <property type="term" value="F:endonuclease activity"/>
    <property type="evidence" value="ECO:0007669"/>
    <property type="project" value="UniProtKB-KW"/>
</dbReference>
<dbReference type="AlphaFoldDB" id="A0AB34FFF9"/>
<evidence type="ECO:0000259" key="3">
    <source>
        <dbReference type="PROSITE" id="PS50118"/>
    </source>
</evidence>
<dbReference type="PROSITE" id="PS50118">
    <property type="entry name" value="HMG_BOX_2"/>
    <property type="match status" value="1"/>
</dbReference>
<keyword evidence="1 2" id="KW-0238">DNA-binding</keyword>
<keyword evidence="4" id="KW-0378">Hydrolase</keyword>
<evidence type="ECO:0000256" key="1">
    <source>
        <dbReference type="ARBA" id="ARBA00023125"/>
    </source>
</evidence>
<evidence type="ECO:0000313" key="5">
    <source>
        <dbReference type="Proteomes" id="UP001163105"/>
    </source>
</evidence>
<dbReference type="Pfam" id="PF00505">
    <property type="entry name" value="HMG_box"/>
    <property type="match status" value="1"/>
</dbReference>
<dbReference type="Proteomes" id="UP001163105">
    <property type="component" value="Unassembled WGS sequence"/>
</dbReference>
<evidence type="ECO:0000313" key="4">
    <source>
        <dbReference type="EMBL" id="KAJ6437419.1"/>
    </source>
</evidence>
<name>A0AB34FFF9_9HYPO</name>
<dbReference type="InterPro" id="IPR036910">
    <property type="entry name" value="HMG_box_dom_sf"/>
</dbReference>
<dbReference type="InterPro" id="IPR009071">
    <property type="entry name" value="HMG_box_dom"/>
</dbReference>
<dbReference type="InterPro" id="IPR050342">
    <property type="entry name" value="HMGB"/>
</dbReference>
<dbReference type="SMART" id="SM00398">
    <property type="entry name" value="HMG"/>
    <property type="match status" value="1"/>
</dbReference>
<dbReference type="SUPFAM" id="SSF47095">
    <property type="entry name" value="HMG-box"/>
    <property type="match status" value="1"/>
</dbReference>
<comment type="caution">
    <text evidence="4">The sequence shown here is derived from an EMBL/GenBank/DDBJ whole genome shotgun (WGS) entry which is preliminary data.</text>
</comment>
<protein>
    <submittedName>
        <fullName evidence="4">Endonuclease/exonuclease/phosphatase</fullName>
    </submittedName>
</protein>
<dbReference type="PANTHER" id="PTHR48112">
    <property type="entry name" value="HIGH MOBILITY GROUP PROTEIN DSP1"/>
    <property type="match status" value="1"/>
</dbReference>
<feature type="DNA-binding region" description="HMG box" evidence="2">
    <location>
        <begin position="48"/>
        <end position="116"/>
    </location>
</feature>
<organism evidence="4 5">
    <name type="scientific">Purpureocillium lavendulum</name>
    <dbReference type="NCBI Taxonomy" id="1247861"/>
    <lineage>
        <taxon>Eukaryota</taxon>
        <taxon>Fungi</taxon>
        <taxon>Dikarya</taxon>
        <taxon>Ascomycota</taxon>
        <taxon>Pezizomycotina</taxon>
        <taxon>Sordariomycetes</taxon>
        <taxon>Hypocreomycetidae</taxon>
        <taxon>Hypocreales</taxon>
        <taxon>Ophiocordycipitaceae</taxon>
        <taxon>Purpureocillium</taxon>
    </lineage>
</organism>
<sequence>MCLTVSFDERKWRTSAFPWAFQGAVLHQVWGYCSRYGTSGRNPGSGRPLKGRSAYHFYADEHRMRVWAEHPDMAPGEVGRILGEMWHAQTAAQRAPYERMAVADNERYQRELQEWLASREREEL</sequence>
<gene>
    <name evidence="4" type="ORF">O9K51_09975</name>
</gene>
<keyword evidence="2" id="KW-0539">Nucleus</keyword>
<keyword evidence="4" id="KW-0255">Endonuclease</keyword>